<dbReference type="Proteomes" id="UP000315471">
    <property type="component" value="Unassembled WGS sequence"/>
</dbReference>
<dbReference type="PANTHER" id="PTHR43242">
    <property type="entry name" value="NAD(P)-BINDING ROSSMANN-FOLD SUPERFAMILY PROTEIN"/>
    <property type="match status" value="1"/>
</dbReference>
<dbReference type="PANTHER" id="PTHR43242:SF1">
    <property type="entry name" value="NAD(P)-BINDING ROSSMANN-FOLD SUPERFAMILY PROTEIN"/>
    <property type="match status" value="1"/>
</dbReference>
<evidence type="ECO:0000313" key="2">
    <source>
        <dbReference type="EMBL" id="TWU33182.1"/>
    </source>
</evidence>
<dbReference type="EMBL" id="SJPY01000015">
    <property type="protein sequence ID" value="TWU33182.1"/>
    <property type="molecule type" value="Genomic_DNA"/>
</dbReference>
<keyword evidence="2" id="KW-0560">Oxidoreductase</keyword>
<dbReference type="GO" id="GO:0008831">
    <property type="term" value="F:dTDP-4-dehydrorhamnose reductase activity"/>
    <property type="evidence" value="ECO:0007669"/>
    <property type="project" value="UniProtKB-EC"/>
</dbReference>
<sequence length="367" mass="41077">MTRATDQPQPPRLPLLVTGISGVPGYNAFHYFRNLYGDQVFGMRQNSMWPLSGDGILGCDAEDRRQVSEIWDQYEFKTLLNFAGCCRLKSCEMDPEMAHRVNVMGTENMIAEATRRDAAIIHLSVDLVFGGRDGGDYCEEDQPDPVTVYGAKMVEAERLVLNHRPDACVLRISLPMGISFNAHAGAIDWIASRFKQGKPATLFVDEFRTPTYTDCMNELFAHILREPIHGLFHAGGPRKMSLFEIAQVVNRVGGYDARLLKGVPRIEAGPMPPRAGDVAMNSSKLQEAIGRAPFDPWPSLDHLCPDSSDWHFESLSYESLPLNSLSQSPIDGNSGEAWIEQLLYQNPNNPGFVPPNRDQLWGDRRFH</sequence>
<proteinExistence type="predicted"/>
<dbReference type="Gene3D" id="3.40.50.720">
    <property type="entry name" value="NAD(P)-binding Rossmann-like Domain"/>
    <property type="match status" value="1"/>
</dbReference>
<evidence type="ECO:0000259" key="1">
    <source>
        <dbReference type="Pfam" id="PF04321"/>
    </source>
</evidence>
<dbReference type="RefSeq" id="WP_231617897.1">
    <property type="nucleotide sequence ID" value="NZ_SJPY01000015.1"/>
</dbReference>
<organism evidence="2 3">
    <name type="scientific">Novipirellula aureliae</name>
    <dbReference type="NCBI Taxonomy" id="2527966"/>
    <lineage>
        <taxon>Bacteria</taxon>
        <taxon>Pseudomonadati</taxon>
        <taxon>Planctomycetota</taxon>
        <taxon>Planctomycetia</taxon>
        <taxon>Pirellulales</taxon>
        <taxon>Pirellulaceae</taxon>
        <taxon>Novipirellula</taxon>
    </lineage>
</organism>
<name>A0A5C6D8D0_9BACT</name>
<evidence type="ECO:0000313" key="3">
    <source>
        <dbReference type="Proteomes" id="UP000315471"/>
    </source>
</evidence>
<comment type="caution">
    <text evidence="2">The sequence shown here is derived from an EMBL/GenBank/DDBJ whole genome shotgun (WGS) entry which is preliminary data.</text>
</comment>
<dbReference type="Pfam" id="PF04321">
    <property type="entry name" value="RmlD_sub_bind"/>
    <property type="match status" value="1"/>
</dbReference>
<dbReference type="EC" id="1.1.1.133" evidence="2"/>
<accession>A0A5C6D8D0</accession>
<dbReference type="SUPFAM" id="SSF51735">
    <property type="entry name" value="NAD(P)-binding Rossmann-fold domains"/>
    <property type="match status" value="1"/>
</dbReference>
<dbReference type="InterPro" id="IPR029903">
    <property type="entry name" value="RmlD-like-bd"/>
</dbReference>
<protein>
    <submittedName>
        <fullName evidence="2">dTDP-4-dehydrorhamnose reductase</fullName>
        <ecNumber evidence="2">1.1.1.133</ecNumber>
    </submittedName>
</protein>
<gene>
    <name evidence="2" type="primary">rmlD_2</name>
    <name evidence="2" type="ORF">Q31b_57900</name>
</gene>
<feature type="domain" description="RmlD-like substrate binding" evidence="1">
    <location>
        <begin position="15"/>
        <end position="291"/>
    </location>
</feature>
<dbReference type="InterPro" id="IPR036291">
    <property type="entry name" value="NAD(P)-bd_dom_sf"/>
</dbReference>
<keyword evidence="3" id="KW-1185">Reference proteome</keyword>
<dbReference type="AlphaFoldDB" id="A0A5C6D8D0"/>
<reference evidence="2 3" key="1">
    <citation type="submission" date="2019-02" db="EMBL/GenBank/DDBJ databases">
        <title>Deep-cultivation of Planctomycetes and their phenomic and genomic characterization uncovers novel biology.</title>
        <authorList>
            <person name="Wiegand S."/>
            <person name="Jogler M."/>
            <person name="Boedeker C."/>
            <person name="Pinto D."/>
            <person name="Vollmers J."/>
            <person name="Rivas-Marin E."/>
            <person name="Kohn T."/>
            <person name="Peeters S.H."/>
            <person name="Heuer A."/>
            <person name="Rast P."/>
            <person name="Oberbeckmann S."/>
            <person name="Bunk B."/>
            <person name="Jeske O."/>
            <person name="Meyerdierks A."/>
            <person name="Storesund J.E."/>
            <person name="Kallscheuer N."/>
            <person name="Luecker S."/>
            <person name="Lage O.M."/>
            <person name="Pohl T."/>
            <person name="Merkel B.J."/>
            <person name="Hornburger P."/>
            <person name="Mueller R.-W."/>
            <person name="Bruemmer F."/>
            <person name="Labrenz M."/>
            <person name="Spormann A.M."/>
            <person name="Op Den Camp H."/>
            <person name="Overmann J."/>
            <person name="Amann R."/>
            <person name="Jetten M.S.M."/>
            <person name="Mascher T."/>
            <person name="Medema M.H."/>
            <person name="Devos D.P."/>
            <person name="Kaster A.-K."/>
            <person name="Ovreas L."/>
            <person name="Rohde M."/>
            <person name="Galperin M.Y."/>
            <person name="Jogler C."/>
        </authorList>
    </citation>
    <scope>NUCLEOTIDE SEQUENCE [LARGE SCALE GENOMIC DNA]</scope>
    <source>
        <strain evidence="2 3">Q31b</strain>
    </source>
</reference>